<keyword evidence="2" id="KW-1185">Reference proteome</keyword>
<dbReference type="RefSeq" id="WP_190907884.1">
    <property type="nucleotide sequence ID" value="NZ_JACJTQ010000030.1"/>
</dbReference>
<proteinExistence type="predicted"/>
<evidence type="ECO:0000313" key="1">
    <source>
        <dbReference type="EMBL" id="MBD2693633.1"/>
    </source>
</evidence>
<evidence type="ECO:0008006" key="3">
    <source>
        <dbReference type="Google" id="ProtNLM"/>
    </source>
</evidence>
<dbReference type="Proteomes" id="UP000660381">
    <property type="component" value="Unassembled WGS sequence"/>
</dbReference>
<gene>
    <name evidence="1" type="ORF">H6G68_18030</name>
</gene>
<organism evidence="1 2">
    <name type="scientific">Anabaena catenula FACHB-362</name>
    <dbReference type="NCBI Taxonomy" id="2692877"/>
    <lineage>
        <taxon>Bacteria</taxon>
        <taxon>Bacillati</taxon>
        <taxon>Cyanobacteriota</taxon>
        <taxon>Cyanophyceae</taxon>
        <taxon>Nostocales</taxon>
        <taxon>Nostocaceae</taxon>
        <taxon>Anabaena</taxon>
    </lineage>
</organism>
<sequence>MLQQSNKERFLAASLQLAKNLIINIQLFKQFIQWTPPRIEKKAELCPWSLILAFFGFAEKFLNSSG</sequence>
<name>A0ABR8J7U1_9NOST</name>
<comment type="caution">
    <text evidence="1">The sequence shown here is derived from an EMBL/GenBank/DDBJ whole genome shotgun (WGS) entry which is preliminary data.</text>
</comment>
<accession>A0ABR8J7U1</accession>
<protein>
    <recommendedName>
        <fullName evidence="3">Transposase</fullName>
    </recommendedName>
</protein>
<evidence type="ECO:0000313" key="2">
    <source>
        <dbReference type="Proteomes" id="UP000660381"/>
    </source>
</evidence>
<dbReference type="EMBL" id="JACJTQ010000030">
    <property type="protein sequence ID" value="MBD2693633.1"/>
    <property type="molecule type" value="Genomic_DNA"/>
</dbReference>
<reference evidence="1 2" key="1">
    <citation type="journal article" date="2020" name="ISME J.">
        <title>Comparative genomics reveals insights into cyanobacterial evolution and habitat adaptation.</title>
        <authorList>
            <person name="Chen M.Y."/>
            <person name="Teng W.K."/>
            <person name="Zhao L."/>
            <person name="Hu C.X."/>
            <person name="Zhou Y.K."/>
            <person name="Han B.P."/>
            <person name="Song L.R."/>
            <person name="Shu W.S."/>
        </authorList>
    </citation>
    <scope>NUCLEOTIDE SEQUENCE [LARGE SCALE GENOMIC DNA]</scope>
    <source>
        <strain evidence="1 2">FACHB-362</strain>
    </source>
</reference>